<reference evidence="1 2" key="1">
    <citation type="submission" date="2019-02" db="EMBL/GenBank/DDBJ databases">
        <title>Deep-cultivation of Planctomycetes and their phenomic and genomic characterization uncovers novel biology.</title>
        <authorList>
            <person name="Wiegand S."/>
            <person name="Jogler M."/>
            <person name="Boedeker C."/>
            <person name="Pinto D."/>
            <person name="Vollmers J."/>
            <person name="Rivas-Marin E."/>
            <person name="Kohn T."/>
            <person name="Peeters S.H."/>
            <person name="Heuer A."/>
            <person name="Rast P."/>
            <person name="Oberbeckmann S."/>
            <person name="Bunk B."/>
            <person name="Jeske O."/>
            <person name="Meyerdierks A."/>
            <person name="Storesund J.E."/>
            <person name="Kallscheuer N."/>
            <person name="Luecker S."/>
            <person name="Lage O.M."/>
            <person name="Pohl T."/>
            <person name="Merkel B.J."/>
            <person name="Hornburger P."/>
            <person name="Mueller R.-W."/>
            <person name="Bruemmer F."/>
            <person name="Labrenz M."/>
            <person name="Spormann A.M."/>
            <person name="Op den Camp H."/>
            <person name="Overmann J."/>
            <person name="Amann R."/>
            <person name="Jetten M.S.M."/>
            <person name="Mascher T."/>
            <person name="Medema M.H."/>
            <person name="Devos D.P."/>
            <person name="Kaster A.-K."/>
            <person name="Ovreas L."/>
            <person name="Rohde M."/>
            <person name="Galperin M.Y."/>
            <person name="Jogler C."/>
        </authorList>
    </citation>
    <scope>NUCLEOTIDE SEQUENCE [LARGE SCALE GENOMIC DNA]</scope>
    <source>
        <strain evidence="1 2">V22</strain>
    </source>
</reference>
<protein>
    <submittedName>
        <fullName evidence="1">Uncharacterized protein</fullName>
    </submittedName>
</protein>
<organism evidence="1 2">
    <name type="scientific">Calycomorphotria hydatis</name>
    <dbReference type="NCBI Taxonomy" id="2528027"/>
    <lineage>
        <taxon>Bacteria</taxon>
        <taxon>Pseudomonadati</taxon>
        <taxon>Planctomycetota</taxon>
        <taxon>Planctomycetia</taxon>
        <taxon>Planctomycetales</taxon>
        <taxon>Planctomycetaceae</taxon>
        <taxon>Calycomorphotria</taxon>
    </lineage>
</organism>
<evidence type="ECO:0000313" key="2">
    <source>
        <dbReference type="Proteomes" id="UP000319976"/>
    </source>
</evidence>
<proteinExistence type="predicted"/>
<dbReference type="EMBL" id="CP036316">
    <property type="protein sequence ID" value="QDT63588.1"/>
    <property type="molecule type" value="Genomic_DNA"/>
</dbReference>
<gene>
    <name evidence="1" type="ORF">V22_08120</name>
</gene>
<dbReference type="AlphaFoldDB" id="A0A517T5E8"/>
<keyword evidence="2" id="KW-1185">Reference proteome</keyword>
<evidence type="ECO:0000313" key="1">
    <source>
        <dbReference type="EMBL" id="QDT63588.1"/>
    </source>
</evidence>
<dbReference type="KEGG" id="chya:V22_08120"/>
<sequence length="39" mass="4323">MKQKSDNCNLTEAAVQFAEILAKLIAKQLNDLQKGSMTK</sequence>
<name>A0A517T5E8_9PLAN</name>
<accession>A0A517T5E8</accession>
<dbReference type="Proteomes" id="UP000319976">
    <property type="component" value="Chromosome"/>
</dbReference>